<proteinExistence type="predicted"/>
<dbReference type="EMBL" id="CAADFQ010000006">
    <property type="protein sequence ID" value="VFK28427.1"/>
    <property type="molecule type" value="Genomic_DNA"/>
</dbReference>
<dbReference type="Pfam" id="PF13711">
    <property type="entry name" value="DUF4160"/>
    <property type="match status" value="1"/>
</dbReference>
<name>A0A450XGK1_9GAMM</name>
<dbReference type="InterPro" id="IPR025427">
    <property type="entry name" value="DUF4160"/>
</dbReference>
<evidence type="ECO:0000313" key="3">
    <source>
        <dbReference type="EMBL" id="VFK74249.1"/>
    </source>
</evidence>
<organism evidence="2">
    <name type="scientific">Candidatus Kentrum sp. MB</name>
    <dbReference type="NCBI Taxonomy" id="2138164"/>
    <lineage>
        <taxon>Bacteria</taxon>
        <taxon>Pseudomonadati</taxon>
        <taxon>Pseudomonadota</taxon>
        <taxon>Gammaproteobacteria</taxon>
        <taxon>Candidatus Kentrum</taxon>
    </lineage>
</organism>
<evidence type="ECO:0008006" key="4">
    <source>
        <dbReference type="Google" id="ProtNLM"/>
    </source>
</evidence>
<protein>
    <recommendedName>
        <fullName evidence="4">DUF4160 domain-containing protein</fullName>
    </recommendedName>
</protein>
<sequence length="73" mass="8353">MPTICMFYGIIIRMMFLDNRQHSLPHIHVEYQGESAVISIPEGELQEGQLPGKKLARLCLRPTSRVPALVKHR</sequence>
<reference evidence="2" key="1">
    <citation type="submission" date="2019-02" db="EMBL/GenBank/DDBJ databases">
        <authorList>
            <person name="Gruber-Vodicka R. H."/>
            <person name="Seah K. B. B."/>
        </authorList>
    </citation>
    <scope>NUCLEOTIDE SEQUENCE</scope>
    <source>
        <strain evidence="1">BECK_BZ197</strain>
        <strain evidence="3">BECK_BZ198</strain>
        <strain evidence="2">BECK_BZ199</strain>
    </source>
</reference>
<accession>A0A450XGK1</accession>
<evidence type="ECO:0000313" key="2">
    <source>
        <dbReference type="EMBL" id="VFK28427.1"/>
    </source>
</evidence>
<gene>
    <name evidence="1" type="ORF">BECKMB1821G_GA0114241_100454</name>
    <name evidence="3" type="ORF">BECKMB1821H_GA0114242_100270</name>
    <name evidence="2" type="ORF">BECKMB1821I_GA0114274_100652</name>
</gene>
<evidence type="ECO:0000313" key="1">
    <source>
        <dbReference type="EMBL" id="VFK23301.1"/>
    </source>
</evidence>
<dbReference type="EMBL" id="CAADFO010000004">
    <property type="protein sequence ID" value="VFK23301.1"/>
    <property type="molecule type" value="Genomic_DNA"/>
</dbReference>
<dbReference type="EMBL" id="CAADGH010000002">
    <property type="protein sequence ID" value="VFK74249.1"/>
    <property type="molecule type" value="Genomic_DNA"/>
</dbReference>
<dbReference type="AlphaFoldDB" id="A0A450XGK1"/>